<dbReference type="AlphaFoldDB" id="A0A0W1AQW8"/>
<organism evidence="1 2">
    <name type="scientific">Paenibacillus etheri</name>
    <dbReference type="NCBI Taxonomy" id="1306852"/>
    <lineage>
        <taxon>Bacteria</taxon>
        <taxon>Bacillati</taxon>
        <taxon>Bacillota</taxon>
        <taxon>Bacilli</taxon>
        <taxon>Bacillales</taxon>
        <taxon>Paenibacillaceae</taxon>
        <taxon>Paenibacillus</taxon>
    </lineage>
</organism>
<keyword evidence="2" id="KW-1185">Reference proteome</keyword>
<name>A0A0W1AQW8_9BACL</name>
<comment type="caution">
    <text evidence="1">The sequence shown here is derived from an EMBL/GenBank/DDBJ whole genome shotgun (WGS) entry which is preliminary data.</text>
</comment>
<reference evidence="1 2" key="1">
    <citation type="journal article" date="2015" name="Int. Biodeterior. Biodegradation">
        <title>Physiological and genetic screening methods for the isolation of methyl tert-butyl ether-degrading bacteria for bioremediation purposes.</title>
        <authorList>
            <person name="Guisado I.M."/>
            <person name="Purswani J."/>
            <person name="Gonzalez Lopez J."/>
            <person name="Pozo C."/>
        </authorList>
    </citation>
    <scope>NUCLEOTIDE SEQUENCE [LARGE SCALE GENOMIC DNA]</scope>
    <source>
        <strain evidence="1 2">SH7</strain>
    </source>
</reference>
<dbReference type="Proteomes" id="UP000054709">
    <property type="component" value="Unassembled WGS sequence"/>
</dbReference>
<evidence type="ECO:0000313" key="1">
    <source>
        <dbReference type="EMBL" id="KTD83669.1"/>
    </source>
</evidence>
<gene>
    <name evidence="1" type="ORF">UQ64_01005</name>
</gene>
<evidence type="ECO:0000313" key="2">
    <source>
        <dbReference type="Proteomes" id="UP000054709"/>
    </source>
</evidence>
<accession>A0A0W1AQW8</accession>
<sequence length="68" mass="7868">MLINLQYNRPRILRWVGSIFFGVRLDGKTVESVLLKGDLNVKAYGWFILAGAMLSTYQQKMRYKQTLG</sequence>
<dbReference type="EMBL" id="LCZJ02000043">
    <property type="protein sequence ID" value="KTD83669.1"/>
    <property type="molecule type" value="Genomic_DNA"/>
</dbReference>
<protein>
    <submittedName>
        <fullName evidence="1">Uncharacterized protein</fullName>
    </submittedName>
</protein>
<proteinExistence type="predicted"/>